<protein>
    <submittedName>
        <fullName evidence="2">Uncharacterized protein</fullName>
    </submittedName>
</protein>
<keyword evidence="1" id="KW-1133">Transmembrane helix</keyword>
<dbReference type="AlphaFoldDB" id="H2ZCW2"/>
<keyword evidence="1" id="KW-0812">Transmembrane</keyword>
<reference evidence="3" key="1">
    <citation type="submission" date="2003-08" db="EMBL/GenBank/DDBJ databases">
        <authorList>
            <person name="Birren B."/>
            <person name="Nusbaum C."/>
            <person name="Abebe A."/>
            <person name="Abouelleil A."/>
            <person name="Adekoya E."/>
            <person name="Ait-zahra M."/>
            <person name="Allen N."/>
            <person name="Allen T."/>
            <person name="An P."/>
            <person name="Anderson M."/>
            <person name="Anderson S."/>
            <person name="Arachchi H."/>
            <person name="Armbruster J."/>
            <person name="Bachantsang P."/>
            <person name="Baldwin J."/>
            <person name="Barry A."/>
            <person name="Bayul T."/>
            <person name="Blitshsteyn B."/>
            <person name="Bloom T."/>
            <person name="Blye J."/>
            <person name="Boguslavskiy L."/>
            <person name="Borowsky M."/>
            <person name="Boukhgalter B."/>
            <person name="Brunache A."/>
            <person name="Butler J."/>
            <person name="Calixte N."/>
            <person name="Calvo S."/>
            <person name="Camarata J."/>
            <person name="Campo K."/>
            <person name="Chang J."/>
            <person name="Cheshatsang Y."/>
            <person name="Citroen M."/>
            <person name="Collymore A."/>
            <person name="Considine T."/>
            <person name="Cook A."/>
            <person name="Cooke P."/>
            <person name="Corum B."/>
            <person name="Cuomo C."/>
            <person name="David R."/>
            <person name="Dawoe T."/>
            <person name="Degray S."/>
            <person name="Dodge S."/>
            <person name="Dooley K."/>
            <person name="Dorje P."/>
            <person name="Dorjee K."/>
            <person name="Dorris L."/>
            <person name="Duffey N."/>
            <person name="Dupes A."/>
            <person name="Elkins T."/>
            <person name="Engels R."/>
            <person name="Erickson J."/>
            <person name="Farina A."/>
            <person name="Faro S."/>
            <person name="Ferreira P."/>
            <person name="Fischer H."/>
            <person name="Fitzgerald M."/>
            <person name="Foley K."/>
            <person name="Gage D."/>
            <person name="Galagan J."/>
            <person name="Gearin G."/>
            <person name="Gnerre S."/>
            <person name="Gnirke A."/>
            <person name="Goyette A."/>
            <person name="Graham J."/>
            <person name="Grandbois E."/>
            <person name="Gyaltsen K."/>
            <person name="Hafez N."/>
            <person name="Hagopian D."/>
            <person name="Hagos B."/>
            <person name="Hall J."/>
            <person name="Hatcher B."/>
            <person name="Heller A."/>
            <person name="Higgins H."/>
            <person name="Honan T."/>
            <person name="Horn A."/>
            <person name="Houde N."/>
            <person name="Hughes L."/>
            <person name="Hulme W."/>
            <person name="Husby E."/>
            <person name="Iliev I."/>
            <person name="Jaffe D."/>
            <person name="Jones C."/>
            <person name="Kamal M."/>
            <person name="Kamat A."/>
            <person name="Kamvysselis M."/>
            <person name="Karlsson E."/>
            <person name="Kells C."/>
            <person name="Kieu A."/>
            <person name="Kisner P."/>
            <person name="Kodira C."/>
            <person name="Kulbokas E."/>
            <person name="Labutti K."/>
            <person name="Lama D."/>
            <person name="Landers T."/>
            <person name="Leger J."/>
            <person name="Levine S."/>
            <person name="Lewis D."/>
            <person name="Lewis T."/>
            <person name="Lindblad-toh K."/>
            <person name="Liu X."/>
            <person name="Lokyitsang T."/>
            <person name="Lokyitsang Y."/>
            <person name="Lucien O."/>
            <person name="Lui A."/>
            <person name="Ma L.J."/>
            <person name="Mabbitt R."/>
            <person name="Macdonald J."/>
            <person name="Maclean C."/>
            <person name="Major J."/>
            <person name="Manning J."/>
            <person name="Marabella R."/>
            <person name="Maru K."/>
            <person name="Matthews C."/>
            <person name="Mauceli E."/>
            <person name="Mccarthy M."/>
            <person name="Mcdonough S."/>
            <person name="Mcghee T."/>
            <person name="Meldrim J."/>
            <person name="Meneus L."/>
            <person name="Mesirov J."/>
            <person name="Mihalev A."/>
            <person name="Mihova T."/>
            <person name="Mikkelsen T."/>
            <person name="Mlenga V."/>
            <person name="Moru K."/>
            <person name="Mozes J."/>
            <person name="Mulrain L."/>
            <person name="Munson G."/>
            <person name="Naylor J."/>
            <person name="Newes C."/>
            <person name="Nguyen C."/>
            <person name="Nguyen N."/>
            <person name="Nguyen T."/>
            <person name="Nicol R."/>
            <person name="Nielsen C."/>
            <person name="Nizzari M."/>
            <person name="Norbu C."/>
            <person name="Norbu N."/>
            <person name="O'donnell P."/>
            <person name="Okoawo O."/>
            <person name="O'leary S."/>
            <person name="Omotosho B."/>
            <person name="O'neill K."/>
            <person name="Osman S."/>
            <person name="Parker S."/>
            <person name="Perrin D."/>
            <person name="Phunkhang P."/>
            <person name="Piqani B."/>
            <person name="Purcell S."/>
            <person name="Rachupka T."/>
            <person name="Ramasamy U."/>
            <person name="Rameau R."/>
            <person name="Ray V."/>
            <person name="Raymond C."/>
            <person name="Retta R."/>
            <person name="Richardson S."/>
            <person name="Rise C."/>
            <person name="Rodriguez J."/>
            <person name="Rogers J."/>
            <person name="Rogov P."/>
            <person name="Rutman M."/>
            <person name="Schupbach R."/>
            <person name="Seaman C."/>
            <person name="Settipalli S."/>
            <person name="Sharpe T."/>
            <person name="Sheridan J."/>
            <person name="Sherpa N."/>
            <person name="Shi J."/>
            <person name="Smirnov S."/>
            <person name="Smith C."/>
            <person name="Sougnez C."/>
            <person name="Spencer B."/>
            <person name="Stalker J."/>
            <person name="Stange-thomann N."/>
            <person name="Stavropoulos S."/>
            <person name="Stetson K."/>
            <person name="Stone C."/>
            <person name="Stone S."/>
            <person name="Stubbs M."/>
            <person name="Talamas J."/>
            <person name="Tchuinga P."/>
            <person name="Tenzing P."/>
            <person name="Tesfaye S."/>
            <person name="Theodore J."/>
            <person name="Thoulutsang Y."/>
            <person name="Topham K."/>
            <person name="Towey S."/>
            <person name="Tsamla T."/>
            <person name="Tsomo N."/>
            <person name="Vallee D."/>
            <person name="Vassiliev H."/>
            <person name="Venkataraman V."/>
            <person name="Vinson J."/>
            <person name="Vo A."/>
            <person name="Wade C."/>
            <person name="Wang S."/>
            <person name="Wangchuk T."/>
            <person name="Wangdi T."/>
            <person name="Whittaker C."/>
            <person name="Wilkinson J."/>
            <person name="Wu Y."/>
            <person name="Wyman D."/>
            <person name="Yadav S."/>
            <person name="Yang S."/>
            <person name="Yang X."/>
            <person name="Yeager S."/>
            <person name="Yee E."/>
            <person name="Young G."/>
            <person name="Zainoun J."/>
            <person name="Zembeck L."/>
            <person name="Zimmer A."/>
            <person name="Zody M."/>
            <person name="Lander E."/>
        </authorList>
    </citation>
    <scope>NUCLEOTIDE SEQUENCE [LARGE SCALE GENOMIC DNA]</scope>
</reference>
<evidence type="ECO:0000256" key="1">
    <source>
        <dbReference type="SAM" id="Phobius"/>
    </source>
</evidence>
<dbReference type="Proteomes" id="UP000007875">
    <property type="component" value="Unassembled WGS sequence"/>
</dbReference>
<proteinExistence type="predicted"/>
<evidence type="ECO:0000313" key="3">
    <source>
        <dbReference type="Proteomes" id="UP000007875"/>
    </source>
</evidence>
<name>H2ZCW2_CIOSA</name>
<organism evidence="2 3">
    <name type="scientific">Ciona savignyi</name>
    <name type="common">Pacific transparent sea squirt</name>
    <dbReference type="NCBI Taxonomy" id="51511"/>
    <lineage>
        <taxon>Eukaryota</taxon>
        <taxon>Metazoa</taxon>
        <taxon>Chordata</taxon>
        <taxon>Tunicata</taxon>
        <taxon>Ascidiacea</taxon>
        <taxon>Phlebobranchia</taxon>
        <taxon>Cionidae</taxon>
        <taxon>Ciona</taxon>
    </lineage>
</organism>
<accession>H2ZCW2</accession>
<reference evidence="2" key="3">
    <citation type="submission" date="2025-09" db="UniProtKB">
        <authorList>
            <consortium name="Ensembl"/>
        </authorList>
    </citation>
    <scope>IDENTIFICATION</scope>
</reference>
<dbReference type="HOGENOM" id="CLU_2503519_0_0_1"/>
<evidence type="ECO:0000313" key="2">
    <source>
        <dbReference type="Ensembl" id="ENSCSAVP00000015428.1"/>
    </source>
</evidence>
<feature type="transmembrane region" description="Helical" evidence="1">
    <location>
        <begin position="23"/>
        <end position="45"/>
    </location>
</feature>
<feature type="transmembrane region" description="Helical" evidence="1">
    <location>
        <begin position="57"/>
        <end position="79"/>
    </location>
</feature>
<dbReference type="Ensembl" id="ENSCSAVT00000015606.1">
    <property type="protein sequence ID" value="ENSCSAVP00000015428.1"/>
    <property type="gene ID" value="ENSCSAVG00000009051.1"/>
</dbReference>
<reference evidence="2" key="2">
    <citation type="submission" date="2025-08" db="UniProtKB">
        <authorList>
            <consortium name="Ensembl"/>
        </authorList>
    </citation>
    <scope>IDENTIFICATION</scope>
</reference>
<sequence length="86" mass="10060">TTQSWPSTDETNGNSLLNFLTGLLNNFFLIYFSILYLLLGHLIGIKNNVIAIQHLNFIFTYYSVWYSTASTWFIFFPILCEFHLLI</sequence>
<keyword evidence="3" id="KW-1185">Reference proteome</keyword>
<keyword evidence="1" id="KW-0472">Membrane</keyword>